<keyword evidence="2" id="KW-0540">Nuclease</keyword>
<sequence length="102" mass="11399">MNGPFFFIEALERADDAPARIGLTVTRKVGNSVERNRIRRRLREALRVSCRADMANGFDYVVVARRDVLTLPFATLTGELSRRLSKVRPKASPADKPPSGTE</sequence>
<evidence type="ECO:0000256" key="6">
    <source>
        <dbReference type="NCBIfam" id="TIGR00188"/>
    </source>
</evidence>
<dbReference type="Pfam" id="PF00825">
    <property type="entry name" value="Ribonuclease_P"/>
    <property type="match status" value="1"/>
</dbReference>
<dbReference type="GO" id="GO:0030677">
    <property type="term" value="C:ribonuclease P complex"/>
    <property type="evidence" value="ECO:0007669"/>
    <property type="project" value="TreeGrafter"/>
</dbReference>
<dbReference type="GO" id="GO:0042781">
    <property type="term" value="F:3'-tRNA processing endoribonuclease activity"/>
    <property type="evidence" value="ECO:0007669"/>
    <property type="project" value="TreeGrafter"/>
</dbReference>
<evidence type="ECO:0000256" key="2">
    <source>
        <dbReference type="ARBA" id="ARBA00022722"/>
    </source>
</evidence>
<accession>A0A7W6H2U5</accession>
<evidence type="ECO:0000313" key="7">
    <source>
        <dbReference type="EMBL" id="MBB3997040.1"/>
    </source>
</evidence>
<keyword evidence="5" id="KW-0694">RNA-binding</keyword>
<dbReference type="AlphaFoldDB" id="A0A7W6H2U5"/>
<proteinExistence type="predicted"/>
<evidence type="ECO:0000313" key="8">
    <source>
        <dbReference type="Proteomes" id="UP000542776"/>
    </source>
</evidence>
<dbReference type="GO" id="GO:0000049">
    <property type="term" value="F:tRNA binding"/>
    <property type="evidence" value="ECO:0007669"/>
    <property type="project" value="InterPro"/>
</dbReference>
<keyword evidence="4 7" id="KW-0378">Hydrolase</keyword>
<gene>
    <name evidence="7" type="ORF">GGR04_000861</name>
</gene>
<keyword evidence="1" id="KW-0819">tRNA processing</keyword>
<dbReference type="PANTHER" id="PTHR33992:SF1">
    <property type="entry name" value="RIBONUCLEASE P PROTEIN COMPONENT"/>
    <property type="match status" value="1"/>
</dbReference>
<dbReference type="GO" id="GO:0004526">
    <property type="term" value="F:ribonuclease P activity"/>
    <property type="evidence" value="ECO:0007669"/>
    <property type="project" value="UniProtKB-UniRule"/>
</dbReference>
<evidence type="ECO:0000256" key="1">
    <source>
        <dbReference type="ARBA" id="ARBA00022694"/>
    </source>
</evidence>
<dbReference type="PANTHER" id="PTHR33992">
    <property type="entry name" value="RIBONUCLEASE P PROTEIN COMPONENT"/>
    <property type="match status" value="1"/>
</dbReference>
<comment type="caution">
    <text evidence="7">The sequence shown here is derived from an EMBL/GenBank/DDBJ whole genome shotgun (WGS) entry which is preliminary data.</text>
</comment>
<protein>
    <recommendedName>
        <fullName evidence="6">Ribonuclease P protein component</fullName>
        <ecNumber evidence="6">3.1.26.5</ecNumber>
    </recommendedName>
</protein>
<dbReference type="Gene3D" id="3.30.230.10">
    <property type="match status" value="1"/>
</dbReference>
<reference evidence="7 8" key="1">
    <citation type="submission" date="2020-08" db="EMBL/GenBank/DDBJ databases">
        <title>Genomic Encyclopedia of Type Strains, Phase IV (KMG-IV): sequencing the most valuable type-strain genomes for metagenomic binning, comparative biology and taxonomic classification.</title>
        <authorList>
            <person name="Goeker M."/>
        </authorList>
    </citation>
    <scope>NUCLEOTIDE SEQUENCE [LARGE SCALE GENOMIC DNA]</scope>
    <source>
        <strain evidence="7 8">DSM 102238</strain>
    </source>
</reference>
<dbReference type="EMBL" id="JACIEK010000001">
    <property type="protein sequence ID" value="MBB3997040.1"/>
    <property type="molecule type" value="Genomic_DNA"/>
</dbReference>
<keyword evidence="8" id="KW-1185">Reference proteome</keyword>
<name>A0A7W6H2U5_9HYPH</name>
<dbReference type="InterPro" id="IPR000100">
    <property type="entry name" value="RNase_P"/>
</dbReference>
<dbReference type="InterPro" id="IPR020568">
    <property type="entry name" value="Ribosomal_Su5_D2-typ_SF"/>
</dbReference>
<dbReference type="Proteomes" id="UP000542776">
    <property type="component" value="Unassembled WGS sequence"/>
</dbReference>
<keyword evidence="3" id="KW-0255">Endonuclease</keyword>
<evidence type="ECO:0000256" key="4">
    <source>
        <dbReference type="ARBA" id="ARBA00022801"/>
    </source>
</evidence>
<dbReference type="EC" id="3.1.26.5" evidence="6"/>
<dbReference type="InterPro" id="IPR014721">
    <property type="entry name" value="Ribsml_uS5_D2-typ_fold_subgr"/>
</dbReference>
<evidence type="ECO:0000256" key="5">
    <source>
        <dbReference type="ARBA" id="ARBA00022884"/>
    </source>
</evidence>
<dbReference type="SUPFAM" id="SSF54211">
    <property type="entry name" value="Ribosomal protein S5 domain 2-like"/>
    <property type="match status" value="1"/>
</dbReference>
<organism evidence="7 8">
    <name type="scientific">Aureimonas pseudogalii</name>
    <dbReference type="NCBI Taxonomy" id="1744844"/>
    <lineage>
        <taxon>Bacteria</taxon>
        <taxon>Pseudomonadati</taxon>
        <taxon>Pseudomonadota</taxon>
        <taxon>Alphaproteobacteria</taxon>
        <taxon>Hyphomicrobiales</taxon>
        <taxon>Aurantimonadaceae</taxon>
        <taxon>Aureimonas</taxon>
    </lineage>
</organism>
<dbReference type="NCBIfam" id="TIGR00188">
    <property type="entry name" value="rnpA"/>
    <property type="match status" value="1"/>
</dbReference>
<evidence type="ECO:0000256" key="3">
    <source>
        <dbReference type="ARBA" id="ARBA00022759"/>
    </source>
</evidence>